<proteinExistence type="predicted"/>
<evidence type="ECO:0000313" key="1">
    <source>
        <dbReference type="EMBL" id="TCN72240.1"/>
    </source>
</evidence>
<dbReference type="Pfam" id="PF19775">
    <property type="entry name" value="DUF6261"/>
    <property type="match status" value="1"/>
</dbReference>
<accession>A0A4V2RQN9</accession>
<gene>
    <name evidence="1" type="ORF">CLV25_102204</name>
</gene>
<dbReference type="OrthoDB" id="1150508at2"/>
<evidence type="ECO:0000313" key="2">
    <source>
        <dbReference type="Proteomes" id="UP000294830"/>
    </source>
</evidence>
<keyword evidence="2" id="KW-1185">Reference proteome</keyword>
<dbReference type="RefSeq" id="WP_131838298.1">
    <property type="nucleotide sequence ID" value="NZ_SLWB01000002.1"/>
</dbReference>
<reference evidence="1 2" key="1">
    <citation type="submission" date="2019-03" db="EMBL/GenBank/DDBJ databases">
        <title>Genomic Encyclopedia of Archaeal and Bacterial Type Strains, Phase II (KMG-II): from individual species to whole genera.</title>
        <authorList>
            <person name="Goeker M."/>
        </authorList>
    </citation>
    <scope>NUCLEOTIDE SEQUENCE [LARGE SCALE GENOMIC DNA]</scope>
    <source>
        <strain evidence="1 2">RL-C</strain>
    </source>
</reference>
<comment type="caution">
    <text evidence="1">The sequence shown here is derived from an EMBL/GenBank/DDBJ whole genome shotgun (WGS) entry which is preliminary data.</text>
</comment>
<dbReference type="AlphaFoldDB" id="A0A4V2RQN9"/>
<organism evidence="1 2">
    <name type="scientific">Acetobacteroides hydrogenigenes</name>
    <dbReference type="NCBI Taxonomy" id="979970"/>
    <lineage>
        <taxon>Bacteria</taxon>
        <taxon>Pseudomonadati</taxon>
        <taxon>Bacteroidota</taxon>
        <taxon>Bacteroidia</taxon>
        <taxon>Bacteroidales</taxon>
        <taxon>Rikenellaceae</taxon>
        <taxon>Acetobacteroides</taxon>
    </lineage>
</organism>
<dbReference type="InterPro" id="IPR046228">
    <property type="entry name" value="DUF6261"/>
</dbReference>
<sequence length="245" mass="27836">MINGYYFKKMHINEKGTFAAEVADATAPFAATMPALAAYKKTVDDRLAIYRKSLEKLSMVDLSSLIESDDDHRDNGLTNLRDYAQLCTERKNAAWAQAGQLIVNTYRKIGWDMDRMAYADETTRVDTLLSMLKNEPELRQAVETIQAQEWVTEIEEAQASFKQHSTARVDKTAAQEAKSNTVQAAKELGEAIAKEFRFIESEIEFYNKAELKDLVFKLNTIIAKYVTLQKQRATRSENDQNATTK</sequence>
<dbReference type="EMBL" id="SLWB01000002">
    <property type="protein sequence ID" value="TCN72240.1"/>
    <property type="molecule type" value="Genomic_DNA"/>
</dbReference>
<name>A0A4V2RQN9_9BACT</name>
<dbReference type="Proteomes" id="UP000294830">
    <property type="component" value="Unassembled WGS sequence"/>
</dbReference>
<protein>
    <submittedName>
        <fullName evidence="1">Uncharacterized protein</fullName>
    </submittedName>
</protein>